<dbReference type="PATRIC" id="fig|1560234.3.peg.2868"/>
<evidence type="ECO:0000256" key="11">
    <source>
        <dbReference type="ARBA" id="ARBA00022989"/>
    </source>
</evidence>
<keyword evidence="4" id="KW-1003">Cell membrane</keyword>
<protein>
    <recommendedName>
        <fullName evidence="3">histidine kinase</fullName>
        <ecNumber evidence="3">2.7.13.3</ecNumber>
    </recommendedName>
</protein>
<organism evidence="16 17">
    <name type="scientific">Halodesulfovibrio spirochaetisodalis</name>
    <dbReference type="NCBI Taxonomy" id="1560234"/>
    <lineage>
        <taxon>Bacteria</taxon>
        <taxon>Pseudomonadati</taxon>
        <taxon>Thermodesulfobacteriota</taxon>
        <taxon>Desulfovibrionia</taxon>
        <taxon>Desulfovibrionales</taxon>
        <taxon>Desulfovibrionaceae</taxon>
        <taxon>Halodesulfovibrio</taxon>
    </lineage>
</organism>
<evidence type="ECO:0000313" key="17">
    <source>
        <dbReference type="Proteomes" id="UP000091979"/>
    </source>
</evidence>
<dbReference type="SUPFAM" id="SSF47384">
    <property type="entry name" value="Homodimeric domain of signal transducing histidine kinase"/>
    <property type="match status" value="1"/>
</dbReference>
<comment type="subcellular location">
    <subcellularLocation>
        <location evidence="2">Cell membrane</location>
        <topology evidence="2">Multi-pass membrane protein</topology>
    </subcellularLocation>
</comment>
<dbReference type="SMART" id="SM00388">
    <property type="entry name" value="HisKA"/>
    <property type="match status" value="1"/>
</dbReference>
<evidence type="ECO:0000256" key="2">
    <source>
        <dbReference type="ARBA" id="ARBA00004651"/>
    </source>
</evidence>
<dbReference type="Gene3D" id="1.10.287.130">
    <property type="match status" value="1"/>
</dbReference>
<keyword evidence="11 14" id="KW-1133">Transmembrane helix</keyword>
<dbReference type="GO" id="GO:0005524">
    <property type="term" value="F:ATP binding"/>
    <property type="evidence" value="ECO:0007669"/>
    <property type="project" value="UniProtKB-KW"/>
</dbReference>
<dbReference type="CDD" id="cd00082">
    <property type="entry name" value="HisKA"/>
    <property type="match status" value="1"/>
</dbReference>
<keyword evidence="5" id="KW-0597">Phosphoprotein</keyword>
<name>A0A1B7XIA9_9BACT</name>
<sequence>MRKPRSLKRTIIYSVIVFCLLLIAGYTILLVDIGERGLDLANEVRLEIEQQAYSKKFAINPNTPLPQYTNFETILGYEALPERIKEEFPPGMFESKVMETFDPEDTDQLRFIYPWQRPDQKWVYFIFTVKFTSERQALFVEMFMMAKLIGKVSVSVFVIIILLLFIYLHHISRSIEELQVWASDLQLDNLDDKKKKFKYKELNQLADLIYNNAKRIASGIKREQRFLENASHELRTPIAILKNNLELLEYKGLDKDPNFSSSFSRMSNSVQNMQHLTTTLLWASRKSASAPEPSTVNMRELINDVIAENAYLLKDKSVLVMKSLTDDTVFASKQVLRIVLNNIVRNAFQHTFEGEISIHNTEDSFAVFNTKSSEGTSTIESYGLGIMLIDQLVTKMGWSIIFDDSDSFFSVTLQLSDQTTKES</sequence>
<evidence type="ECO:0000256" key="13">
    <source>
        <dbReference type="ARBA" id="ARBA00023136"/>
    </source>
</evidence>
<dbReference type="EC" id="2.7.13.3" evidence="3"/>
<keyword evidence="6" id="KW-0808">Transferase</keyword>
<dbReference type="PROSITE" id="PS50109">
    <property type="entry name" value="HIS_KIN"/>
    <property type="match status" value="1"/>
</dbReference>
<evidence type="ECO:0000256" key="5">
    <source>
        <dbReference type="ARBA" id="ARBA00022553"/>
    </source>
</evidence>
<dbReference type="OrthoDB" id="9121563at2"/>
<evidence type="ECO:0000259" key="15">
    <source>
        <dbReference type="PROSITE" id="PS50109"/>
    </source>
</evidence>
<dbReference type="Pfam" id="PF00512">
    <property type="entry name" value="HisKA"/>
    <property type="match status" value="1"/>
</dbReference>
<comment type="catalytic activity">
    <reaction evidence="1">
        <text>ATP + protein L-histidine = ADP + protein N-phospho-L-histidine.</text>
        <dbReference type="EC" id="2.7.13.3"/>
    </reaction>
</comment>
<dbReference type="InterPro" id="IPR005467">
    <property type="entry name" value="His_kinase_dom"/>
</dbReference>
<dbReference type="EMBL" id="JXMS01000005">
    <property type="protein sequence ID" value="OBQ55238.1"/>
    <property type="molecule type" value="Genomic_DNA"/>
</dbReference>
<proteinExistence type="predicted"/>
<dbReference type="InterPro" id="IPR036890">
    <property type="entry name" value="HATPase_C_sf"/>
</dbReference>
<accession>A0A1B7XIA9</accession>
<dbReference type="GO" id="GO:0000155">
    <property type="term" value="F:phosphorelay sensor kinase activity"/>
    <property type="evidence" value="ECO:0007669"/>
    <property type="project" value="InterPro"/>
</dbReference>
<feature type="transmembrane region" description="Helical" evidence="14">
    <location>
        <begin position="148"/>
        <end position="168"/>
    </location>
</feature>
<dbReference type="Proteomes" id="UP000091979">
    <property type="component" value="Unassembled WGS sequence"/>
</dbReference>
<comment type="caution">
    <text evidence="16">The sequence shown here is derived from an EMBL/GenBank/DDBJ whole genome shotgun (WGS) entry which is preliminary data.</text>
</comment>
<dbReference type="SUPFAM" id="SSF55874">
    <property type="entry name" value="ATPase domain of HSP90 chaperone/DNA topoisomerase II/histidine kinase"/>
    <property type="match status" value="1"/>
</dbReference>
<keyword evidence="10" id="KW-0067">ATP-binding</keyword>
<evidence type="ECO:0000256" key="14">
    <source>
        <dbReference type="SAM" id="Phobius"/>
    </source>
</evidence>
<gene>
    <name evidence="16" type="ORF">SP90_04585</name>
</gene>
<dbReference type="InterPro" id="IPR050398">
    <property type="entry name" value="HssS/ArlS-like"/>
</dbReference>
<dbReference type="InterPro" id="IPR003661">
    <property type="entry name" value="HisK_dim/P_dom"/>
</dbReference>
<evidence type="ECO:0000256" key="10">
    <source>
        <dbReference type="ARBA" id="ARBA00022840"/>
    </source>
</evidence>
<feature type="domain" description="Histidine kinase" evidence="15">
    <location>
        <begin position="229"/>
        <end position="419"/>
    </location>
</feature>
<dbReference type="GO" id="GO:0005886">
    <property type="term" value="C:plasma membrane"/>
    <property type="evidence" value="ECO:0007669"/>
    <property type="project" value="UniProtKB-SubCell"/>
</dbReference>
<reference evidence="16 17" key="1">
    <citation type="submission" date="2015-01" db="EMBL/GenBank/DDBJ databases">
        <title>Desulfovibrio sp. JC271 draft genome sequence.</title>
        <authorList>
            <person name="Shivani Y."/>
            <person name="Subhash Y."/>
            <person name="Sasikala C."/>
            <person name="Ramana C.V."/>
        </authorList>
    </citation>
    <scope>NUCLEOTIDE SEQUENCE [LARGE SCALE GENOMIC DNA]</scope>
    <source>
        <strain evidence="16 17">JC271</strain>
    </source>
</reference>
<evidence type="ECO:0000256" key="1">
    <source>
        <dbReference type="ARBA" id="ARBA00000085"/>
    </source>
</evidence>
<dbReference type="PANTHER" id="PTHR45528">
    <property type="entry name" value="SENSOR HISTIDINE KINASE CPXA"/>
    <property type="match status" value="1"/>
</dbReference>
<dbReference type="PANTHER" id="PTHR45528:SF1">
    <property type="entry name" value="SENSOR HISTIDINE KINASE CPXA"/>
    <property type="match status" value="1"/>
</dbReference>
<evidence type="ECO:0000256" key="12">
    <source>
        <dbReference type="ARBA" id="ARBA00023012"/>
    </source>
</evidence>
<keyword evidence="7 14" id="KW-0812">Transmembrane</keyword>
<dbReference type="AlphaFoldDB" id="A0A1B7XIA9"/>
<feature type="transmembrane region" description="Helical" evidence="14">
    <location>
        <begin position="12"/>
        <end position="31"/>
    </location>
</feature>
<keyword evidence="9" id="KW-0418">Kinase</keyword>
<dbReference type="InterPro" id="IPR036097">
    <property type="entry name" value="HisK_dim/P_sf"/>
</dbReference>
<dbReference type="STRING" id="1560234.SP90_04585"/>
<keyword evidence="12" id="KW-0902">Two-component regulatory system</keyword>
<evidence type="ECO:0000256" key="4">
    <source>
        <dbReference type="ARBA" id="ARBA00022475"/>
    </source>
</evidence>
<evidence type="ECO:0000256" key="3">
    <source>
        <dbReference type="ARBA" id="ARBA00012438"/>
    </source>
</evidence>
<dbReference type="Gene3D" id="3.30.565.10">
    <property type="entry name" value="Histidine kinase-like ATPase, C-terminal domain"/>
    <property type="match status" value="1"/>
</dbReference>
<evidence type="ECO:0000313" key="16">
    <source>
        <dbReference type="EMBL" id="OBQ55238.1"/>
    </source>
</evidence>
<keyword evidence="13 14" id="KW-0472">Membrane</keyword>
<evidence type="ECO:0000256" key="9">
    <source>
        <dbReference type="ARBA" id="ARBA00022777"/>
    </source>
</evidence>
<keyword evidence="17" id="KW-1185">Reference proteome</keyword>
<evidence type="ECO:0000256" key="7">
    <source>
        <dbReference type="ARBA" id="ARBA00022692"/>
    </source>
</evidence>
<evidence type="ECO:0000256" key="6">
    <source>
        <dbReference type="ARBA" id="ARBA00022679"/>
    </source>
</evidence>
<keyword evidence="8" id="KW-0547">Nucleotide-binding</keyword>
<dbReference type="RefSeq" id="WP_066853061.1">
    <property type="nucleotide sequence ID" value="NZ_JXMS01000005.1"/>
</dbReference>
<evidence type="ECO:0000256" key="8">
    <source>
        <dbReference type="ARBA" id="ARBA00022741"/>
    </source>
</evidence>